<evidence type="ECO:0000256" key="3">
    <source>
        <dbReference type="ARBA" id="ARBA00022989"/>
    </source>
</evidence>
<evidence type="ECO:0000313" key="8">
    <source>
        <dbReference type="Proteomes" id="UP000053859"/>
    </source>
</evidence>
<organism evidence="7 8">
    <name type="scientific">Streptomyces azureus</name>
    <dbReference type="NCBI Taxonomy" id="146537"/>
    <lineage>
        <taxon>Bacteria</taxon>
        <taxon>Bacillati</taxon>
        <taxon>Actinomycetota</taxon>
        <taxon>Actinomycetes</taxon>
        <taxon>Kitasatosporales</taxon>
        <taxon>Streptomycetaceae</taxon>
        <taxon>Streptomyces</taxon>
    </lineage>
</organism>
<keyword evidence="4 5" id="KW-0472">Membrane</keyword>
<dbReference type="PANTHER" id="PTHR37958">
    <property type="entry name" value="SODIUM-POTASSIUM/PROTON ANTIPORTER CHAA"/>
    <property type="match status" value="1"/>
</dbReference>
<dbReference type="InterPro" id="IPR004837">
    <property type="entry name" value="NaCa_Exmemb"/>
</dbReference>
<evidence type="ECO:0000259" key="6">
    <source>
        <dbReference type="Pfam" id="PF01699"/>
    </source>
</evidence>
<evidence type="ECO:0000256" key="2">
    <source>
        <dbReference type="ARBA" id="ARBA00022692"/>
    </source>
</evidence>
<evidence type="ECO:0000256" key="5">
    <source>
        <dbReference type="SAM" id="Phobius"/>
    </source>
</evidence>
<dbReference type="GO" id="GO:0015385">
    <property type="term" value="F:sodium:proton antiporter activity"/>
    <property type="evidence" value="ECO:0007669"/>
    <property type="project" value="TreeGrafter"/>
</dbReference>
<dbReference type="Pfam" id="PF01699">
    <property type="entry name" value="Na_Ca_ex"/>
    <property type="match status" value="1"/>
</dbReference>
<dbReference type="Proteomes" id="UP000053859">
    <property type="component" value="Unassembled WGS sequence"/>
</dbReference>
<evidence type="ECO:0000256" key="4">
    <source>
        <dbReference type="ARBA" id="ARBA00023136"/>
    </source>
</evidence>
<comment type="subcellular location">
    <subcellularLocation>
        <location evidence="1">Membrane</location>
        <topology evidence="1">Multi-pass membrane protein</topology>
    </subcellularLocation>
</comment>
<reference evidence="7" key="1">
    <citation type="journal article" date="2015" name="Genome Announc.">
        <title>Draft Genome Sequence of Thiostrepton-Producing Streptomyces azureus ATCC 14921.</title>
        <authorList>
            <person name="Sakihara K."/>
            <person name="Maeda J."/>
            <person name="Tashiro K."/>
            <person name="Fujino Y."/>
            <person name="Kuhara S."/>
            <person name="Ohshima T."/>
            <person name="Ogata S."/>
            <person name="Doi K."/>
        </authorList>
    </citation>
    <scope>NUCLEOTIDE SEQUENCE [LARGE SCALE GENOMIC DNA]</scope>
    <source>
        <strain evidence="7">ATCC14921</strain>
    </source>
</reference>
<accession>A0A0K8PUW2</accession>
<protein>
    <submittedName>
        <fullName evidence="7">Ca2+/H+ antiporter</fullName>
    </submittedName>
</protein>
<proteinExistence type="predicted"/>
<dbReference type="PATRIC" id="fig|146537.3.peg.6672"/>
<dbReference type="EMBL" id="DF968370">
    <property type="protein sequence ID" value="GAP51488.1"/>
    <property type="molecule type" value="Genomic_DNA"/>
</dbReference>
<sequence length="133" mass="13319">MGSAKGVSPTIEPGVEAAGLHHAVVGVITALLVLLPETVAAPRSARRDRVQTSLNLALGSAMASIGLTIPAVALASVWLSGPLVLGLGATHMVLLALTVVVASLTVVPGPATPLQGGVHLVRFAAYLELAIIP</sequence>
<dbReference type="PANTHER" id="PTHR37958:SF1">
    <property type="entry name" value="SODIUM-POTASSIUM_PROTON ANTIPORTER CHAA"/>
    <property type="match status" value="1"/>
</dbReference>
<dbReference type="InterPro" id="IPR052946">
    <property type="entry name" value="Alkaline_pH_Ca-Antiporter"/>
</dbReference>
<feature type="domain" description="Sodium/calcium exchanger membrane region" evidence="6">
    <location>
        <begin position="3"/>
        <end position="130"/>
    </location>
</feature>
<dbReference type="GO" id="GO:0015386">
    <property type="term" value="F:potassium:proton antiporter activity"/>
    <property type="evidence" value="ECO:0007669"/>
    <property type="project" value="TreeGrafter"/>
</dbReference>
<name>A0A0K8PUW2_STRAJ</name>
<keyword evidence="2 5" id="KW-0812">Transmembrane</keyword>
<keyword evidence="8" id="KW-1185">Reference proteome</keyword>
<evidence type="ECO:0000256" key="1">
    <source>
        <dbReference type="ARBA" id="ARBA00004141"/>
    </source>
</evidence>
<dbReference type="GO" id="GO:0005886">
    <property type="term" value="C:plasma membrane"/>
    <property type="evidence" value="ECO:0007669"/>
    <property type="project" value="TreeGrafter"/>
</dbReference>
<feature type="transmembrane region" description="Helical" evidence="5">
    <location>
        <begin position="54"/>
        <end position="79"/>
    </location>
</feature>
<keyword evidence="3 5" id="KW-1133">Transmembrane helix</keyword>
<gene>
    <name evidence="7" type="ORF">SAZU_6350</name>
</gene>
<feature type="transmembrane region" description="Helical" evidence="5">
    <location>
        <begin position="20"/>
        <end position="42"/>
    </location>
</feature>
<feature type="transmembrane region" description="Helical" evidence="5">
    <location>
        <begin position="85"/>
        <end position="107"/>
    </location>
</feature>
<dbReference type="AlphaFoldDB" id="A0A0K8PUW2"/>
<evidence type="ECO:0000313" key="7">
    <source>
        <dbReference type="EMBL" id="GAP51488.1"/>
    </source>
</evidence>